<gene>
    <name evidence="1" type="ORF">B0T10DRAFT_495105</name>
</gene>
<accession>A0A9P8VYG5</accession>
<dbReference type="AlphaFoldDB" id="A0A9P8VYG5"/>
<keyword evidence="2" id="KW-1185">Reference proteome</keyword>
<evidence type="ECO:0000313" key="1">
    <source>
        <dbReference type="EMBL" id="KAH6880680.1"/>
    </source>
</evidence>
<protein>
    <submittedName>
        <fullName evidence="1">Uncharacterized protein</fullName>
    </submittedName>
</protein>
<comment type="caution">
    <text evidence="1">The sequence shown here is derived from an EMBL/GenBank/DDBJ whole genome shotgun (WGS) entry which is preliminary data.</text>
</comment>
<name>A0A9P8VYG5_9HYPO</name>
<proteinExistence type="predicted"/>
<sequence>MTTTPVQSVDALREEFAFLNYQSQLLNDQAGLTVTRDAYWSYCGPLLDPSSLPSNFSDFAASTFTRSLDVRFLPFLEFINAFIVSSGLSHYFLTIRATTPTHEYDRPRWHTDELFFSQSNDGKLPGTGLGLKSQYERTKKPSVRGTDWKICTSLLGPPTLFIPLEHQFSARQKQTLARKAASTEHDCLSIRCVGCASAAERVREELSINLKQFGAKTATFGECALFKVGRDRGAMHSEPCMSEHQQGRVFVNVIPGTKEELEVIMRRWGMEFPRQWWVAKPHVR</sequence>
<reference evidence="1 2" key="1">
    <citation type="journal article" date="2021" name="Nat. Commun.">
        <title>Genetic determinants of endophytism in the Arabidopsis root mycobiome.</title>
        <authorList>
            <person name="Mesny F."/>
            <person name="Miyauchi S."/>
            <person name="Thiergart T."/>
            <person name="Pickel B."/>
            <person name="Atanasova L."/>
            <person name="Karlsson M."/>
            <person name="Huettel B."/>
            <person name="Barry K.W."/>
            <person name="Haridas S."/>
            <person name="Chen C."/>
            <person name="Bauer D."/>
            <person name="Andreopoulos W."/>
            <person name="Pangilinan J."/>
            <person name="LaButti K."/>
            <person name="Riley R."/>
            <person name="Lipzen A."/>
            <person name="Clum A."/>
            <person name="Drula E."/>
            <person name="Henrissat B."/>
            <person name="Kohler A."/>
            <person name="Grigoriev I.V."/>
            <person name="Martin F.M."/>
            <person name="Hacquard S."/>
        </authorList>
    </citation>
    <scope>NUCLEOTIDE SEQUENCE [LARGE SCALE GENOMIC DNA]</scope>
    <source>
        <strain evidence="1 2">MPI-CAGE-CH-0241</strain>
    </source>
</reference>
<organism evidence="1 2">
    <name type="scientific">Thelonectria olida</name>
    <dbReference type="NCBI Taxonomy" id="1576542"/>
    <lineage>
        <taxon>Eukaryota</taxon>
        <taxon>Fungi</taxon>
        <taxon>Dikarya</taxon>
        <taxon>Ascomycota</taxon>
        <taxon>Pezizomycotina</taxon>
        <taxon>Sordariomycetes</taxon>
        <taxon>Hypocreomycetidae</taxon>
        <taxon>Hypocreales</taxon>
        <taxon>Nectriaceae</taxon>
        <taxon>Thelonectria</taxon>
    </lineage>
</organism>
<evidence type="ECO:0000313" key="2">
    <source>
        <dbReference type="Proteomes" id="UP000777438"/>
    </source>
</evidence>
<dbReference type="EMBL" id="JAGPYM010000025">
    <property type="protein sequence ID" value="KAH6880680.1"/>
    <property type="molecule type" value="Genomic_DNA"/>
</dbReference>
<dbReference type="OrthoDB" id="10261951at2759"/>
<dbReference type="Proteomes" id="UP000777438">
    <property type="component" value="Unassembled WGS sequence"/>
</dbReference>